<evidence type="ECO:0000256" key="15">
    <source>
        <dbReference type="RuleBase" id="RU003530"/>
    </source>
</evidence>
<dbReference type="STRING" id="887898.HMPREF0551_2256"/>
<dbReference type="GO" id="GO:0015937">
    <property type="term" value="P:coenzyme A biosynthetic process"/>
    <property type="evidence" value="ECO:0007669"/>
    <property type="project" value="UniProtKB-UniRule"/>
</dbReference>
<dbReference type="GO" id="GO:0005737">
    <property type="term" value="C:cytoplasm"/>
    <property type="evidence" value="ECO:0007669"/>
    <property type="project" value="UniProtKB-SubCell"/>
</dbReference>
<protein>
    <recommendedName>
        <fullName evidence="6 14">Pantothenate kinase</fullName>
        <ecNumber evidence="5 14">2.7.1.33</ecNumber>
    </recommendedName>
    <alternativeName>
        <fullName evidence="13 14">Pantothenic acid kinase</fullName>
    </alternativeName>
</protein>
<evidence type="ECO:0000256" key="10">
    <source>
        <dbReference type="ARBA" id="ARBA00022777"/>
    </source>
</evidence>
<dbReference type="SUPFAM" id="SSF52540">
    <property type="entry name" value="P-loop containing nucleoside triphosphate hydrolases"/>
    <property type="match status" value="1"/>
</dbReference>
<comment type="similarity">
    <text evidence="4 14 15">Belongs to the prokaryotic pantothenate kinase family.</text>
</comment>
<dbReference type="PANTHER" id="PTHR10285">
    <property type="entry name" value="URIDINE KINASE"/>
    <property type="match status" value="1"/>
</dbReference>
<dbReference type="Pfam" id="PF00485">
    <property type="entry name" value="PRK"/>
    <property type="match status" value="1"/>
</dbReference>
<evidence type="ECO:0000256" key="14">
    <source>
        <dbReference type="HAMAP-Rule" id="MF_00215"/>
    </source>
</evidence>
<dbReference type="InterPro" id="IPR006083">
    <property type="entry name" value="PRK/URK"/>
</dbReference>
<evidence type="ECO:0000313" key="17">
    <source>
        <dbReference type="EMBL" id="EFV94141.1"/>
    </source>
</evidence>
<evidence type="ECO:0000259" key="16">
    <source>
        <dbReference type="Pfam" id="PF00485"/>
    </source>
</evidence>
<comment type="caution">
    <text evidence="17">The sequence shown here is derived from an EMBL/GenBank/DDBJ whole genome shotgun (WGS) entry which is preliminary data.</text>
</comment>
<dbReference type="GO" id="GO:0005524">
    <property type="term" value="F:ATP binding"/>
    <property type="evidence" value="ECO:0007669"/>
    <property type="project" value="UniProtKB-UniRule"/>
</dbReference>
<organism evidence="17 18">
    <name type="scientific">Lautropia mirabilis ATCC 51599</name>
    <dbReference type="NCBI Taxonomy" id="887898"/>
    <lineage>
        <taxon>Bacteria</taxon>
        <taxon>Pseudomonadati</taxon>
        <taxon>Pseudomonadota</taxon>
        <taxon>Betaproteobacteria</taxon>
        <taxon>Burkholderiales</taxon>
        <taxon>Burkholderiaceae</taxon>
        <taxon>Lautropia</taxon>
    </lineage>
</organism>
<comment type="catalytic activity">
    <reaction evidence="1 14 15">
        <text>(R)-pantothenate + ATP = (R)-4'-phosphopantothenate + ADP + H(+)</text>
        <dbReference type="Rhea" id="RHEA:16373"/>
        <dbReference type="ChEBI" id="CHEBI:10986"/>
        <dbReference type="ChEBI" id="CHEBI:15378"/>
        <dbReference type="ChEBI" id="CHEBI:29032"/>
        <dbReference type="ChEBI" id="CHEBI:30616"/>
        <dbReference type="ChEBI" id="CHEBI:456216"/>
        <dbReference type="EC" id="2.7.1.33"/>
    </reaction>
</comment>
<dbReference type="EC" id="2.7.1.33" evidence="5 14"/>
<keyword evidence="8 14" id="KW-0808">Transferase</keyword>
<dbReference type="AlphaFoldDB" id="E7RZZ2"/>
<proteinExistence type="inferred from homology"/>
<dbReference type="NCBIfam" id="TIGR00554">
    <property type="entry name" value="panK_bact"/>
    <property type="match status" value="1"/>
</dbReference>
<keyword evidence="18" id="KW-1185">Reference proteome</keyword>
<evidence type="ECO:0000313" key="18">
    <source>
        <dbReference type="Proteomes" id="UP000011021"/>
    </source>
</evidence>
<keyword evidence="7 14" id="KW-0963">Cytoplasm</keyword>
<keyword evidence="9 14" id="KW-0547">Nucleotide-binding</keyword>
<dbReference type="UniPathway" id="UPA00241">
    <property type="reaction ID" value="UER00352"/>
</dbReference>
<dbReference type="RefSeq" id="WP_005674668.1">
    <property type="nucleotide sequence ID" value="NZ_CP146288.1"/>
</dbReference>
<evidence type="ECO:0000256" key="5">
    <source>
        <dbReference type="ARBA" id="ARBA00012102"/>
    </source>
</evidence>
<dbReference type="Gene3D" id="3.40.50.300">
    <property type="entry name" value="P-loop containing nucleotide triphosphate hydrolases"/>
    <property type="match status" value="1"/>
</dbReference>
<comment type="subcellular location">
    <subcellularLocation>
        <location evidence="2 14 15">Cytoplasm</location>
    </subcellularLocation>
</comment>
<feature type="domain" description="Phosphoribulokinase/uridine kinase" evidence="16">
    <location>
        <begin position="104"/>
        <end position="249"/>
    </location>
</feature>
<dbReference type="eggNOG" id="COG1072">
    <property type="taxonomic scope" value="Bacteria"/>
</dbReference>
<evidence type="ECO:0000256" key="3">
    <source>
        <dbReference type="ARBA" id="ARBA00005225"/>
    </source>
</evidence>
<evidence type="ECO:0000256" key="8">
    <source>
        <dbReference type="ARBA" id="ARBA00022679"/>
    </source>
</evidence>
<gene>
    <name evidence="14 17" type="primary">coaA</name>
    <name evidence="17" type="ORF">HMPREF0551_2256</name>
</gene>
<dbReference type="Proteomes" id="UP000011021">
    <property type="component" value="Unassembled WGS sequence"/>
</dbReference>
<dbReference type="EMBL" id="AEQP01000022">
    <property type="protein sequence ID" value="EFV94141.1"/>
    <property type="molecule type" value="Genomic_DNA"/>
</dbReference>
<dbReference type="InterPro" id="IPR027417">
    <property type="entry name" value="P-loop_NTPase"/>
</dbReference>
<keyword evidence="12 14" id="KW-0173">Coenzyme A biosynthesis</keyword>
<dbReference type="InterPro" id="IPR004566">
    <property type="entry name" value="PanK"/>
</dbReference>
<evidence type="ECO:0000256" key="12">
    <source>
        <dbReference type="ARBA" id="ARBA00022993"/>
    </source>
</evidence>
<name>E7RZZ2_9BURK</name>
<dbReference type="GO" id="GO:0004594">
    <property type="term" value="F:pantothenate kinase activity"/>
    <property type="evidence" value="ECO:0007669"/>
    <property type="project" value="UniProtKB-UniRule"/>
</dbReference>
<evidence type="ECO:0000256" key="13">
    <source>
        <dbReference type="ARBA" id="ARBA00032866"/>
    </source>
</evidence>
<evidence type="ECO:0000256" key="1">
    <source>
        <dbReference type="ARBA" id="ARBA00001206"/>
    </source>
</evidence>
<keyword evidence="10 14" id="KW-0418">Kinase</keyword>
<keyword evidence="11 14" id="KW-0067">ATP-binding</keyword>
<dbReference type="CDD" id="cd02025">
    <property type="entry name" value="PanK"/>
    <property type="match status" value="1"/>
</dbReference>
<comment type="pathway">
    <text evidence="3 14 15">Cofactor biosynthesis; coenzyme A biosynthesis; CoA from (R)-pantothenate: step 1/5.</text>
</comment>
<evidence type="ECO:0000256" key="9">
    <source>
        <dbReference type="ARBA" id="ARBA00022741"/>
    </source>
</evidence>
<feature type="binding site" evidence="14">
    <location>
        <begin position="109"/>
        <end position="116"/>
    </location>
    <ligand>
        <name>ATP</name>
        <dbReference type="ChEBI" id="CHEBI:30616"/>
    </ligand>
</feature>
<dbReference type="HAMAP" id="MF_00215">
    <property type="entry name" value="Pantothen_kinase_1"/>
    <property type="match status" value="1"/>
</dbReference>
<evidence type="ECO:0000256" key="11">
    <source>
        <dbReference type="ARBA" id="ARBA00022840"/>
    </source>
</evidence>
<dbReference type="PIRSF" id="PIRSF000545">
    <property type="entry name" value="Pantothenate_kin"/>
    <property type="match status" value="1"/>
</dbReference>
<reference evidence="17 18" key="1">
    <citation type="submission" date="2010-12" db="EMBL/GenBank/DDBJ databases">
        <authorList>
            <person name="Muzny D."/>
            <person name="Qin X."/>
            <person name="Deng J."/>
            <person name="Jiang H."/>
            <person name="Liu Y."/>
            <person name="Qu J."/>
            <person name="Song X.-Z."/>
            <person name="Zhang L."/>
            <person name="Thornton R."/>
            <person name="Coyle M."/>
            <person name="Francisco L."/>
            <person name="Jackson L."/>
            <person name="Javaid M."/>
            <person name="Korchina V."/>
            <person name="Kovar C."/>
            <person name="Mata R."/>
            <person name="Mathew T."/>
            <person name="Ngo R."/>
            <person name="Nguyen L."/>
            <person name="Nguyen N."/>
            <person name="Okwuonu G."/>
            <person name="Ongeri F."/>
            <person name="Pham C."/>
            <person name="Simmons D."/>
            <person name="Wilczek-Boney K."/>
            <person name="Hale W."/>
            <person name="Jakkamsetti A."/>
            <person name="Pham P."/>
            <person name="Ruth R."/>
            <person name="San Lucas F."/>
            <person name="Warren J."/>
            <person name="Zhang J."/>
            <person name="Zhao Z."/>
            <person name="Zhou C."/>
            <person name="Zhu D."/>
            <person name="Lee S."/>
            <person name="Bess C."/>
            <person name="Blankenburg K."/>
            <person name="Forbes L."/>
            <person name="Fu Q."/>
            <person name="Gubbala S."/>
            <person name="Hirani K."/>
            <person name="Jayaseelan J.C."/>
            <person name="Lara F."/>
            <person name="Munidasa M."/>
            <person name="Palculict T."/>
            <person name="Patil S."/>
            <person name="Pu L.-L."/>
            <person name="Saada N."/>
            <person name="Tang L."/>
            <person name="Weissenberger G."/>
            <person name="Zhu Y."/>
            <person name="Hemphill L."/>
            <person name="Shang Y."/>
            <person name="Youmans B."/>
            <person name="Ayvaz T."/>
            <person name="Ross M."/>
            <person name="Santibanez J."/>
            <person name="Aqrawi P."/>
            <person name="Gross S."/>
            <person name="Joshi V."/>
            <person name="Fowler G."/>
            <person name="Nazareth L."/>
            <person name="Reid J."/>
            <person name="Worley K."/>
            <person name="Petrosino J."/>
            <person name="Highlander S."/>
            <person name="Gibbs R."/>
        </authorList>
    </citation>
    <scope>NUCLEOTIDE SEQUENCE [LARGE SCALE GENOMIC DNA]</scope>
    <source>
        <strain evidence="17 18">ATCC 51599</strain>
    </source>
</reference>
<evidence type="ECO:0000256" key="6">
    <source>
        <dbReference type="ARBA" id="ARBA00015080"/>
    </source>
</evidence>
<evidence type="ECO:0000256" key="2">
    <source>
        <dbReference type="ARBA" id="ARBA00004496"/>
    </source>
</evidence>
<dbReference type="HOGENOM" id="CLU_053818_1_1_4"/>
<accession>E7RZZ2</accession>
<evidence type="ECO:0000256" key="4">
    <source>
        <dbReference type="ARBA" id="ARBA00006087"/>
    </source>
</evidence>
<sequence>MDSIEKLAAQFHAVVPGKAGDGFSAYQRFSRAEWAGLRSSTPLTLSESELIALRGVNDQVSLPEVVEIYLPLSRLLNLHFRSAKALSGVCDDFLGRPVGARPYVIGIAGSVAVGKSTFARVLQALLARWPDHPRVALVTTDGFLHPNRVLQARGLMKRKGFPESYDRKRMISFLGALKAGEPVVEAPVYSHQAYDIVPGEVQRVEQPDILIFEGLNVLQTWGVERSAGTPQASVVVSDFFDFSIYVDAAEADIERWYQHRFLSLQQTAFRRSDSYFHHYQHLSQDEAMKVASDIWREINLRNLRENIAPTRGRANLVVGKQADHRVGEILLRMI</sequence>
<evidence type="ECO:0000256" key="7">
    <source>
        <dbReference type="ARBA" id="ARBA00022490"/>
    </source>
</evidence>